<dbReference type="EMBL" id="JAWWNJ010000076">
    <property type="protein sequence ID" value="KAK7006151.1"/>
    <property type="molecule type" value="Genomic_DNA"/>
</dbReference>
<dbReference type="AlphaFoldDB" id="A0AAW0AAD3"/>
<name>A0AAW0AAD3_9AGAR</name>
<evidence type="ECO:0000313" key="1">
    <source>
        <dbReference type="EMBL" id="KAK7006151.1"/>
    </source>
</evidence>
<organism evidence="1 2">
    <name type="scientific">Favolaschia claudopus</name>
    <dbReference type="NCBI Taxonomy" id="2862362"/>
    <lineage>
        <taxon>Eukaryota</taxon>
        <taxon>Fungi</taxon>
        <taxon>Dikarya</taxon>
        <taxon>Basidiomycota</taxon>
        <taxon>Agaricomycotina</taxon>
        <taxon>Agaricomycetes</taxon>
        <taxon>Agaricomycetidae</taxon>
        <taxon>Agaricales</taxon>
        <taxon>Marasmiineae</taxon>
        <taxon>Mycenaceae</taxon>
        <taxon>Favolaschia</taxon>
    </lineage>
</organism>
<accession>A0AAW0AAD3</accession>
<sequence length="206" mass="22615">MDDTSLAWWHLNQSEICQWSARRLSQRQTTQCIEPLRIFASSFLTPRCDSAITMPCNQHQLQASRPLSTTNTPRKICTSPPNPDETSLHLSLDDVLPRGVSQFPVCTSLWLASINKSRLGPGHVSDAADSGRVYVGRGDPSSISVLSLGFPFLDPRPTRKLHAYSQSGTSLGISTRHKILLPLAGTTRPHSIDSPTLVSLVAFTRV</sequence>
<dbReference type="Proteomes" id="UP001362999">
    <property type="component" value="Unassembled WGS sequence"/>
</dbReference>
<reference evidence="1 2" key="1">
    <citation type="journal article" date="2024" name="J Genomics">
        <title>Draft genome sequencing and assembly of Favolaschia claudopus CIRM-BRFM 2984 isolated from oak limbs.</title>
        <authorList>
            <person name="Navarro D."/>
            <person name="Drula E."/>
            <person name="Chaduli D."/>
            <person name="Cazenave R."/>
            <person name="Ahrendt S."/>
            <person name="Wang J."/>
            <person name="Lipzen A."/>
            <person name="Daum C."/>
            <person name="Barry K."/>
            <person name="Grigoriev I.V."/>
            <person name="Favel A."/>
            <person name="Rosso M.N."/>
            <person name="Martin F."/>
        </authorList>
    </citation>
    <scope>NUCLEOTIDE SEQUENCE [LARGE SCALE GENOMIC DNA]</scope>
    <source>
        <strain evidence="1 2">CIRM-BRFM 2984</strain>
    </source>
</reference>
<comment type="caution">
    <text evidence="1">The sequence shown here is derived from an EMBL/GenBank/DDBJ whole genome shotgun (WGS) entry which is preliminary data.</text>
</comment>
<proteinExistence type="predicted"/>
<keyword evidence="2" id="KW-1185">Reference proteome</keyword>
<protein>
    <submittedName>
        <fullName evidence="1">Uncharacterized protein</fullName>
    </submittedName>
</protein>
<evidence type="ECO:0000313" key="2">
    <source>
        <dbReference type="Proteomes" id="UP001362999"/>
    </source>
</evidence>
<gene>
    <name evidence="1" type="ORF">R3P38DRAFT_1701681</name>
</gene>